<reference evidence="3" key="1">
    <citation type="submission" date="2021-06" db="EMBL/GenBank/DDBJ databases">
        <authorList>
            <person name="Kallberg Y."/>
            <person name="Tangrot J."/>
            <person name="Rosling A."/>
        </authorList>
    </citation>
    <scope>NUCLEOTIDE SEQUENCE</scope>
    <source>
        <strain evidence="3">IN212</strain>
    </source>
</reference>
<feature type="domain" description="DUF7025" evidence="2">
    <location>
        <begin position="149"/>
        <end position="232"/>
    </location>
</feature>
<evidence type="ECO:0000259" key="2">
    <source>
        <dbReference type="Pfam" id="PF22942"/>
    </source>
</evidence>
<feature type="domain" description="ATPase AAA-type core" evidence="1">
    <location>
        <begin position="425"/>
        <end position="547"/>
    </location>
</feature>
<evidence type="ECO:0000313" key="4">
    <source>
        <dbReference type="Proteomes" id="UP000789396"/>
    </source>
</evidence>
<organism evidence="3 4">
    <name type="scientific">Racocetra fulgida</name>
    <dbReference type="NCBI Taxonomy" id="60492"/>
    <lineage>
        <taxon>Eukaryota</taxon>
        <taxon>Fungi</taxon>
        <taxon>Fungi incertae sedis</taxon>
        <taxon>Mucoromycota</taxon>
        <taxon>Glomeromycotina</taxon>
        <taxon>Glomeromycetes</taxon>
        <taxon>Diversisporales</taxon>
        <taxon>Gigasporaceae</taxon>
        <taxon>Racocetra</taxon>
    </lineage>
</organism>
<dbReference type="OrthoDB" id="10042665at2759"/>
<accession>A0A9N9CPH8</accession>
<dbReference type="AlphaFoldDB" id="A0A9N9CPH8"/>
<dbReference type="InterPro" id="IPR003959">
    <property type="entry name" value="ATPase_AAA_core"/>
</dbReference>
<dbReference type="GO" id="GO:0016887">
    <property type="term" value="F:ATP hydrolysis activity"/>
    <property type="evidence" value="ECO:0007669"/>
    <property type="project" value="InterPro"/>
</dbReference>
<dbReference type="GO" id="GO:0005524">
    <property type="term" value="F:ATP binding"/>
    <property type="evidence" value="ECO:0007669"/>
    <property type="project" value="InterPro"/>
</dbReference>
<dbReference type="Pfam" id="PF00004">
    <property type="entry name" value="AAA"/>
    <property type="match status" value="1"/>
</dbReference>
<dbReference type="Pfam" id="PF22942">
    <property type="entry name" value="DUF7025"/>
    <property type="match status" value="1"/>
</dbReference>
<dbReference type="Proteomes" id="UP000789396">
    <property type="component" value="Unassembled WGS sequence"/>
</dbReference>
<dbReference type="Gene3D" id="3.40.50.300">
    <property type="entry name" value="P-loop containing nucleotide triphosphate hydrolases"/>
    <property type="match status" value="1"/>
</dbReference>
<dbReference type="PANTHER" id="PTHR46411">
    <property type="entry name" value="FAMILY ATPASE, PUTATIVE-RELATED"/>
    <property type="match status" value="1"/>
</dbReference>
<dbReference type="SUPFAM" id="SSF52540">
    <property type="entry name" value="P-loop containing nucleoside triphosphate hydrolases"/>
    <property type="match status" value="1"/>
</dbReference>
<dbReference type="EMBL" id="CAJVPZ010009300">
    <property type="protein sequence ID" value="CAG8607537.1"/>
    <property type="molecule type" value="Genomic_DNA"/>
</dbReference>
<evidence type="ECO:0000313" key="3">
    <source>
        <dbReference type="EMBL" id="CAG8607537.1"/>
    </source>
</evidence>
<dbReference type="InterPro" id="IPR054289">
    <property type="entry name" value="DUF7025"/>
</dbReference>
<dbReference type="InterPro" id="IPR027417">
    <property type="entry name" value="P-loop_NTPase"/>
</dbReference>
<name>A0A9N9CPH8_9GLOM</name>
<evidence type="ECO:0000259" key="1">
    <source>
        <dbReference type="Pfam" id="PF00004"/>
    </source>
</evidence>
<sequence>MSNNALIEKTEDSSMSTLVVDKDDWKWPCFDEWYDEHYDKMERRVKVESINIIPFVVIYPRNGKPYVEVSSPKLMKILRDILPNKNTFDEVDDDNPKVSVKAQELFHVMEKLKDTIQNTTDLENVVNLKRLVRFLEQEFKQTIKAREIMIAHKKVSYDMLWVFYTEKLEQIGGIISSVEEKVLRTGKKIFKIYINMIKYDGVGFKRCQIERIIEYFNGDVSFSDLPVVPIKLSTAEEFLKESIIENGKHFFKLTQGNNYMNYEGPLLRVRNMYIEKIRADGRVMIDIQSFSTMNPDYPMGNDKPPNKCDIKMSKEKDSYLKTDDLDKDESYFLAPAVVYGFSFTIKEWGLFEVSKFSDIIFDSDALDHIVMPQNKKNMLEGLVSQYRDPAHTISCNGLVNGVNGINMPEKSLDPITNKGNGCIFLCYGPPGTGKTLTAQSVAEYLKLPLWILTVRELGSTPESYLLFYFNHYKTYTVLSNFANIATFILFCNRLERELVKVLDIAYTWKAVILLDEADIYLEKRNTVDLVRNTMVGIFLRLLEYYQVNMFLHYPKLDLNGRRQIWSKFIKRADLPLNADDFADYDLNGREIRNVLHAARLLAKNKGKTLSAENVIDVISIVQEFKQETSEMSEE</sequence>
<proteinExistence type="predicted"/>
<dbReference type="PANTHER" id="PTHR46411:SF3">
    <property type="entry name" value="AAA+ ATPASE DOMAIN-CONTAINING PROTEIN"/>
    <property type="match status" value="1"/>
</dbReference>
<comment type="caution">
    <text evidence="3">The sequence shown here is derived from an EMBL/GenBank/DDBJ whole genome shotgun (WGS) entry which is preliminary data.</text>
</comment>
<keyword evidence="4" id="KW-1185">Reference proteome</keyword>
<protein>
    <submittedName>
        <fullName evidence="3">5732_t:CDS:1</fullName>
    </submittedName>
</protein>
<gene>
    <name evidence="3" type="ORF">RFULGI_LOCUS6847</name>
</gene>